<dbReference type="Proteomes" id="UP001266305">
    <property type="component" value="Unassembled WGS sequence"/>
</dbReference>
<comment type="caution">
    <text evidence="2">The sequence shown here is derived from an EMBL/GenBank/DDBJ whole genome shotgun (WGS) entry which is preliminary data.</text>
</comment>
<accession>A0ABQ9U3H5</accession>
<name>A0ABQ9U3H5_SAGOE</name>
<proteinExistence type="predicted"/>
<reference evidence="2 3" key="1">
    <citation type="submission" date="2023-05" db="EMBL/GenBank/DDBJ databases">
        <title>B98-5 Cell Line De Novo Hybrid Assembly: An Optical Mapping Approach.</title>
        <authorList>
            <person name="Kananen K."/>
            <person name="Auerbach J.A."/>
            <person name="Kautto E."/>
            <person name="Blachly J.S."/>
        </authorList>
    </citation>
    <scope>NUCLEOTIDE SEQUENCE [LARGE SCALE GENOMIC DNA]</scope>
    <source>
        <strain evidence="2">B95-8</strain>
        <tissue evidence="2">Cell line</tissue>
    </source>
</reference>
<keyword evidence="3" id="KW-1185">Reference proteome</keyword>
<evidence type="ECO:0000256" key="1">
    <source>
        <dbReference type="SAM" id="MobiDB-lite"/>
    </source>
</evidence>
<dbReference type="EMBL" id="JASSZA010000016">
    <property type="protein sequence ID" value="KAK2091624.1"/>
    <property type="molecule type" value="Genomic_DNA"/>
</dbReference>
<sequence>MGSTPKAIVPPCTPISRQCLCQPAILQLRSNKTGNKMPVTLRGKHPPEGHDFQGSRSNYSRREKKKASQHSSFQLSILALTNPLPLQFGGVEV</sequence>
<feature type="region of interest" description="Disordered" evidence="1">
    <location>
        <begin position="31"/>
        <end position="68"/>
    </location>
</feature>
<organism evidence="2 3">
    <name type="scientific">Saguinus oedipus</name>
    <name type="common">Cotton-top tamarin</name>
    <name type="synonym">Oedipomidas oedipus</name>
    <dbReference type="NCBI Taxonomy" id="9490"/>
    <lineage>
        <taxon>Eukaryota</taxon>
        <taxon>Metazoa</taxon>
        <taxon>Chordata</taxon>
        <taxon>Craniata</taxon>
        <taxon>Vertebrata</taxon>
        <taxon>Euteleostomi</taxon>
        <taxon>Mammalia</taxon>
        <taxon>Eutheria</taxon>
        <taxon>Euarchontoglires</taxon>
        <taxon>Primates</taxon>
        <taxon>Haplorrhini</taxon>
        <taxon>Platyrrhini</taxon>
        <taxon>Cebidae</taxon>
        <taxon>Callitrichinae</taxon>
        <taxon>Saguinus</taxon>
    </lineage>
</organism>
<gene>
    <name evidence="2" type="ORF">P7K49_030908</name>
</gene>
<protein>
    <submittedName>
        <fullName evidence="2">Uncharacterized protein</fullName>
    </submittedName>
</protein>
<evidence type="ECO:0000313" key="3">
    <source>
        <dbReference type="Proteomes" id="UP001266305"/>
    </source>
</evidence>
<evidence type="ECO:0000313" key="2">
    <source>
        <dbReference type="EMBL" id="KAK2091624.1"/>
    </source>
</evidence>